<reference evidence="1" key="1">
    <citation type="journal article" date="2021" name="Proc. Natl. Acad. Sci. U.S.A.">
        <title>A Catalog of Tens of Thousands of Viruses from Human Metagenomes Reveals Hidden Associations with Chronic Diseases.</title>
        <authorList>
            <person name="Tisza M.J."/>
            <person name="Buck C.B."/>
        </authorList>
    </citation>
    <scope>NUCLEOTIDE SEQUENCE</scope>
    <source>
        <strain evidence="1">CtsDY37</strain>
    </source>
</reference>
<accession>A0A8S5MAD7</accession>
<evidence type="ECO:0000313" key="1">
    <source>
        <dbReference type="EMBL" id="DAD79120.1"/>
    </source>
</evidence>
<dbReference type="SUPFAM" id="SSF69279">
    <property type="entry name" value="Phage tail proteins"/>
    <property type="match status" value="1"/>
</dbReference>
<dbReference type="Gene3D" id="2.30.110.40">
    <property type="entry name" value="Phage tail tube protein"/>
    <property type="match status" value="1"/>
</dbReference>
<sequence length="159" mass="17900">MPNNNVVMKAKDTLSAKLAECFITIGNNRYNFMQMINFEAQFEKTKTEVPILGKTGSGNKSTGWKGTFSATMHYNQSVLRKLLEQFKNTGEDVYFEIQVTNEDPTSSVGRQTIVFIDCNIDGGILAKFDADGEYLDEDCDGTFEDFKMPETFKLLDGML</sequence>
<protein>
    <submittedName>
        <fullName evidence="1">Tail tube protein</fullName>
    </submittedName>
</protein>
<dbReference type="InterPro" id="IPR018989">
    <property type="entry name" value="DUF2001"/>
</dbReference>
<name>A0A8S5MAD7_9CAUD</name>
<dbReference type="InterPro" id="IPR038628">
    <property type="entry name" value="XkdM-like_sf"/>
</dbReference>
<dbReference type="EMBL" id="BK014859">
    <property type="protein sequence ID" value="DAD79120.1"/>
    <property type="molecule type" value="Genomic_DNA"/>
</dbReference>
<organism evidence="1">
    <name type="scientific">Siphoviridae sp. ctsDY37</name>
    <dbReference type="NCBI Taxonomy" id="2826483"/>
    <lineage>
        <taxon>Viruses</taxon>
        <taxon>Duplodnaviria</taxon>
        <taxon>Heunggongvirae</taxon>
        <taxon>Uroviricota</taxon>
        <taxon>Caudoviricetes</taxon>
    </lineage>
</organism>
<dbReference type="Pfam" id="PF09393">
    <property type="entry name" value="DUF2001"/>
    <property type="match status" value="1"/>
</dbReference>
<proteinExistence type="predicted"/>